<organism evidence="1 2">
    <name type="scientific">Paenibacillus thalictri</name>
    <dbReference type="NCBI Taxonomy" id="2527873"/>
    <lineage>
        <taxon>Bacteria</taxon>
        <taxon>Bacillati</taxon>
        <taxon>Bacillota</taxon>
        <taxon>Bacilli</taxon>
        <taxon>Bacillales</taxon>
        <taxon>Paenibacillaceae</taxon>
        <taxon>Paenibacillus</taxon>
    </lineage>
</organism>
<sequence length="88" mass="9591">MYRAVTPGPGQAAYPGALEQKARSLIGRPVGVSLKNGQGVSGVLCSVESGQIFMMQYLYHTQFATFHYAFQDIADILPFPACQYGPLY</sequence>
<comment type="caution">
    <text evidence="1">The sequence shown here is derived from an EMBL/GenBank/DDBJ whole genome shotgun (WGS) entry which is preliminary data.</text>
</comment>
<protein>
    <recommendedName>
        <fullName evidence="3">DUF2642 domain-containing protein</fullName>
    </recommendedName>
</protein>
<evidence type="ECO:0000313" key="1">
    <source>
        <dbReference type="EMBL" id="TBL68615.1"/>
    </source>
</evidence>
<name>A0A4Q9DEQ0_9BACL</name>
<dbReference type="Proteomes" id="UP000293142">
    <property type="component" value="Unassembled WGS sequence"/>
</dbReference>
<evidence type="ECO:0008006" key="3">
    <source>
        <dbReference type="Google" id="ProtNLM"/>
    </source>
</evidence>
<dbReference type="EMBL" id="SIRE01000043">
    <property type="protein sequence ID" value="TBL68615.1"/>
    <property type="molecule type" value="Genomic_DNA"/>
</dbReference>
<proteinExistence type="predicted"/>
<dbReference type="OrthoDB" id="1911337at2"/>
<gene>
    <name evidence="1" type="ORF">EYB31_37500</name>
</gene>
<reference evidence="1 2" key="1">
    <citation type="submission" date="2019-02" db="EMBL/GenBank/DDBJ databases">
        <title>Paenibacillus sp. nov., isolated from surface-sterilized tissue of Thalictrum simplex L.</title>
        <authorList>
            <person name="Tuo L."/>
        </authorList>
    </citation>
    <scope>NUCLEOTIDE SEQUENCE [LARGE SCALE GENOMIC DNA]</scope>
    <source>
        <strain evidence="1 2">N2SHLJ1</strain>
    </source>
</reference>
<dbReference type="RefSeq" id="WP_131018781.1">
    <property type="nucleotide sequence ID" value="NZ_SIRE01000043.1"/>
</dbReference>
<dbReference type="AlphaFoldDB" id="A0A4Q9DEQ0"/>
<accession>A0A4Q9DEQ0</accession>
<keyword evidence="2" id="KW-1185">Reference proteome</keyword>
<evidence type="ECO:0000313" key="2">
    <source>
        <dbReference type="Proteomes" id="UP000293142"/>
    </source>
</evidence>